<dbReference type="InterPro" id="IPR010854">
    <property type="entry name" value="YdgH/BhsA/McbA-like_dom"/>
</dbReference>
<organism evidence="4 5">
    <name type="scientific">Kosakonia arachidis</name>
    <dbReference type="NCBI Taxonomy" id="551989"/>
    <lineage>
        <taxon>Bacteria</taxon>
        <taxon>Pseudomonadati</taxon>
        <taxon>Pseudomonadota</taxon>
        <taxon>Gammaproteobacteria</taxon>
        <taxon>Enterobacterales</taxon>
        <taxon>Enterobacteriaceae</taxon>
        <taxon>Kosakonia</taxon>
    </lineage>
</organism>
<dbReference type="OrthoDB" id="6521986at2"/>
<dbReference type="InterPro" id="IPR025543">
    <property type="entry name" value="Dodecin-like"/>
</dbReference>
<feature type="domain" description="YdgH/BhsA/McbA-like" evidence="3">
    <location>
        <begin position="24"/>
        <end position="67"/>
    </location>
</feature>
<keyword evidence="1 2" id="KW-0732">Signal</keyword>
<evidence type="ECO:0000259" key="3">
    <source>
        <dbReference type="Pfam" id="PF07338"/>
    </source>
</evidence>
<feature type="chain" id="PRO_5011682545" description="YdgH/BhsA/McbA-like domain-containing protein" evidence="2">
    <location>
        <begin position="23"/>
        <end position="69"/>
    </location>
</feature>
<dbReference type="Pfam" id="PF07338">
    <property type="entry name" value="YdgH_BhsA-like"/>
    <property type="match status" value="1"/>
</dbReference>
<accession>A0A1I7B1G0</accession>
<sequence>MKSIKTFVAVTTLSMMSFGAFAQSISVTGSTLERAEAKIAAQAAEQGASYKITSAQFKNNVHMTAELTR</sequence>
<feature type="signal peptide" evidence="2">
    <location>
        <begin position="1"/>
        <end position="22"/>
    </location>
</feature>
<keyword evidence="5" id="KW-1185">Reference proteome</keyword>
<protein>
    <recommendedName>
        <fullName evidence="3">YdgH/BhsA/McbA-like domain-containing protein</fullName>
    </recommendedName>
</protein>
<name>A0A1I7B1G0_9ENTR</name>
<dbReference type="EMBL" id="FPAU01000002">
    <property type="protein sequence ID" value="SFT80924.1"/>
    <property type="molecule type" value="Genomic_DNA"/>
</dbReference>
<reference evidence="5" key="1">
    <citation type="submission" date="2016-10" db="EMBL/GenBank/DDBJ databases">
        <authorList>
            <person name="Varghese N."/>
            <person name="Submissions S."/>
        </authorList>
    </citation>
    <scope>NUCLEOTIDE SEQUENCE [LARGE SCALE GENOMIC DNA]</scope>
    <source>
        <strain evidence="5">Ah-143</strain>
    </source>
</reference>
<dbReference type="RefSeq" id="WP_090121012.1">
    <property type="nucleotide sequence ID" value="NZ_CP045300.1"/>
</dbReference>
<evidence type="ECO:0000256" key="2">
    <source>
        <dbReference type="SAM" id="SignalP"/>
    </source>
</evidence>
<gene>
    <name evidence="4" type="ORF">SAMN05192562_102211</name>
</gene>
<evidence type="ECO:0000313" key="5">
    <source>
        <dbReference type="Proteomes" id="UP000199187"/>
    </source>
</evidence>
<dbReference type="SUPFAM" id="SSF159871">
    <property type="entry name" value="YdgH-like"/>
    <property type="match status" value="1"/>
</dbReference>
<dbReference type="InterPro" id="IPR036275">
    <property type="entry name" value="YdgH-like_sf"/>
</dbReference>
<evidence type="ECO:0000256" key="1">
    <source>
        <dbReference type="ARBA" id="ARBA00022729"/>
    </source>
</evidence>
<dbReference type="AlphaFoldDB" id="A0A1I7B1G0"/>
<dbReference type="Proteomes" id="UP000199187">
    <property type="component" value="Unassembled WGS sequence"/>
</dbReference>
<dbReference type="Gene3D" id="3.30.1660.10">
    <property type="entry name" value="Flavin-binding protein dodecin"/>
    <property type="match status" value="1"/>
</dbReference>
<proteinExistence type="predicted"/>
<evidence type="ECO:0000313" key="4">
    <source>
        <dbReference type="EMBL" id="SFT80924.1"/>
    </source>
</evidence>